<evidence type="ECO:0000256" key="5">
    <source>
        <dbReference type="ARBA" id="ARBA00093792"/>
    </source>
</evidence>
<name>A0A0F5X7E3_STACC</name>
<accession>A0A0F5X7E3</accession>
<evidence type="ECO:0000256" key="1">
    <source>
        <dbReference type="ARBA" id="ARBA00004613"/>
    </source>
</evidence>
<evidence type="ECO:0000256" key="4">
    <source>
        <dbReference type="ARBA" id="ARBA00093777"/>
    </source>
</evidence>
<dbReference type="GeneID" id="58098417"/>
<evidence type="ECO:0000313" key="6">
    <source>
        <dbReference type="EMBL" id="KKI64281.1"/>
    </source>
</evidence>
<reference evidence="6 7" key="1">
    <citation type="submission" date="2015-03" db="EMBL/GenBank/DDBJ databases">
        <title>Genome Assembly of Staphylococcus cohnii subsp. cohnii strain G22B2.</title>
        <authorList>
            <person name="Nair G."/>
            <person name="Kaur G."/>
            <person name="Khatri I."/>
            <person name="Singh N.K."/>
            <person name="Sathyabama S."/>
            <person name="Maurya S.K."/>
            <person name="Subramanian S."/>
            <person name="Agrewala J.N."/>
            <person name="Mayilraj S."/>
        </authorList>
    </citation>
    <scope>NUCLEOTIDE SEQUENCE [LARGE SCALE GENOMIC DNA]</scope>
    <source>
        <strain evidence="6 7">G22B2</strain>
    </source>
</reference>
<dbReference type="RefSeq" id="WP_019468208.1">
    <property type="nucleotide sequence ID" value="NZ_BKAS01000012.1"/>
</dbReference>
<sequence>MNKIAKTFVAGSIVFGTTLGISVSDEGVSHSEAQAATTPYYQYEGNAGNDPSFLLNEQFKNGIKYGKVTFNGVNVSARTVEGGKTTQKYDQTFSDYSKDDNIASNVNFSIKGNLTYEQVKDAYGKDLSKIKTPDKQPKGTGVYAYQSQNNGPTVFFEMKDGQVNEVNIGYGGYGG</sequence>
<keyword evidence="2" id="KW-0964">Secreted</keyword>
<dbReference type="EMBL" id="LAKJ01000009">
    <property type="protein sequence ID" value="KKI64281.1"/>
    <property type="molecule type" value="Genomic_DNA"/>
</dbReference>
<keyword evidence="3" id="KW-0732">Signal</keyword>
<comment type="similarity">
    <text evidence="4">Belongs to the IsaB family.</text>
</comment>
<evidence type="ECO:0000256" key="3">
    <source>
        <dbReference type="ARBA" id="ARBA00022729"/>
    </source>
</evidence>
<comment type="subcellular location">
    <subcellularLocation>
        <location evidence="1">Secreted</location>
    </subcellularLocation>
</comment>
<evidence type="ECO:0000313" key="7">
    <source>
        <dbReference type="Proteomes" id="UP000034455"/>
    </source>
</evidence>
<dbReference type="Proteomes" id="UP000034455">
    <property type="component" value="Unassembled WGS sequence"/>
</dbReference>
<comment type="caution">
    <text evidence="6">The sequence shown here is derived from an EMBL/GenBank/DDBJ whole genome shotgun (WGS) entry which is preliminary data.</text>
</comment>
<dbReference type="InterPro" id="IPR058086">
    <property type="entry name" value="IsaB"/>
</dbReference>
<gene>
    <name evidence="6" type="ORF">UF66_2620</name>
</gene>
<organism evidence="6 7">
    <name type="scientific">Staphylococcus cohnii subsp. cohnii</name>
    <dbReference type="NCBI Taxonomy" id="74704"/>
    <lineage>
        <taxon>Bacteria</taxon>
        <taxon>Bacillati</taxon>
        <taxon>Bacillota</taxon>
        <taxon>Bacilli</taxon>
        <taxon>Bacillales</taxon>
        <taxon>Staphylococcaceae</taxon>
        <taxon>Staphylococcus</taxon>
        <taxon>Staphylococcus cohnii species complex</taxon>
    </lineage>
</organism>
<dbReference type="NCBIfam" id="NF047686">
    <property type="entry name" value="IsaB_fam"/>
    <property type="match status" value="1"/>
</dbReference>
<evidence type="ECO:0000256" key="2">
    <source>
        <dbReference type="ARBA" id="ARBA00022525"/>
    </source>
</evidence>
<dbReference type="PATRIC" id="fig|74704.4.peg.2442"/>
<dbReference type="AlphaFoldDB" id="A0A0F5X7E3"/>
<proteinExistence type="inferred from homology"/>
<protein>
    <recommendedName>
        <fullName evidence="5">Immunodominant staphylococcal antigen B</fullName>
    </recommendedName>
</protein>